<dbReference type="STRING" id="263475.AMD00_08755"/>
<evidence type="ECO:0000256" key="4">
    <source>
        <dbReference type="ARBA" id="ARBA00022475"/>
    </source>
</evidence>
<gene>
    <name evidence="10" type="ORF">AMD00_08755</name>
</gene>
<dbReference type="OrthoDB" id="369870at2"/>
<evidence type="ECO:0000256" key="6">
    <source>
        <dbReference type="ARBA" id="ARBA00022989"/>
    </source>
</evidence>
<comment type="similarity">
    <text evidence="2">Belongs to the EamA transporter family.</text>
</comment>
<evidence type="ECO:0000256" key="2">
    <source>
        <dbReference type="ARBA" id="ARBA00007362"/>
    </source>
</evidence>
<dbReference type="PANTHER" id="PTHR22911:SF137">
    <property type="entry name" value="SOLUTE CARRIER FAMILY 35 MEMBER G2-RELATED"/>
    <property type="match status" value="1"/>
</dbReference>
<evidence type="ECO:0000256" key="8">
    <source>
        <dbReference type="SAM" id="Phobius"/>
    </source>
</evidence>
<keyword evidence="11" id="KW-1185">Reference proteome</keyword>
<feature type="transmembrane region" description="Helical" evidence="8">
    <location>
        <begin position="7"/>
        <end position="25"/>
    </location>
</feature>
<dbReference type="Proteomes" id="UP000036867">
    <property type="component" value="Unassembled WGS sequence"/>
</dbReference>
<evidence type="ECO:0000313" key="11">
    <source>
        <dbReference type="Proteomes" id="UP000036867"/>
    </source>
</evidence>
<keyword evidence="4" id="KW-1003">Cell membrane</keyword>
<evidence type="ECO:0000256" key="1">
    <source>
        <dbReference type="ARBA" id="ARBA00004651"/>
    </source>
</evidence>
<accession>A0A0M0LN32</accession>
<dbReference type="AlphaFoldDB" id="A0A0M0LN32"/>
<feature type="domain" description="EamA" evidence="9">
    <location>
        <begin position="6"/>
        <end position="146"/>
    </location>
</feature>
<feature type="transmembrane region" description="Helical" evidence="8">
    <location>
        <begin position="153"/>
        <end position="169"/>
    </location>
</feature>
<keyword evidence="6 8" id="KW-1133">Transmembrane helix</keyword>
<evidence type="ECO:0000259" key="9">
    <source>
        <dbReference type="Pfam" id="PF00892"/>
    </source>
</evidence>
<name>A0A0M0LN32_9BACL</name>
<dbReference type="NCBIfam" id="TIGR00688">
    <property type="entry name" value="rarD"/>
    <property type="match status" value="1"/>
</dbReference>
<feature type="transmembrane region" description="Helical" evidence="8">
    <location>
        <begin position="241"/>
        <end position="264"/>
    </location>
</feature>
<keyword evidence="3" id="KW-0813">Transport</keyword>
<reference evidence="11" key="1">
    <citation type="submission" date="2015-08" db="EMBL/GenBank/DDBJ databases">
        <title>Fjat-10028 dsm 16317.</title>
        <authorList>
            <person name="Liu B."/>
            <person name="Wang J."/>
            <person name="Zhu Y."/>
            <person name="Liu G."/>
            <person name="Chen Q."/>
            <person name="Chen Z."/>
            <person name="Lan J."/>
            <person name="Che J."/>
            <person name="Ge C."/>
            <person name="Shi H."/>
            <person name="Pan Z."/>
            <person name="Liu X."/>
        </authorList>
    </citation>
    <scope>NUCLEOTIDE SEQUENCE [LARGE SCALE GENOMIC DNA]</scope>
    <source>
        <strain evidence="11">DSM 16317</strain>
    </source>
</reference>
<feature type="transmembrane region" description="Helical" evidence="8">
    <location>
        <begin position="181"/>
        <end position="201"/>
    </location>
</feature>
<dbReference type="InterPro" id="IPR037185">
    <property type="entry name" value="EmrE-like"/>
</dbReference>
<comment type="caution">
    <text evidence="10">The sequence shown here is derived from an EMBL/GenBank/DDBJ whole genome shotgun (WGS) entry which is preliminary data.</text>
</comment>
<sequence length="298" mass="33548">MQEEKKGILSALGAYIIWGIFPLYWKGLQHVASEEVLAGRVIWSFILTLIFVVILKQGKMLLVDFKQLWQHPKSFWLLVTAAYLISLNWFLYIWAVNNNHIVESSLGYYMNPLVSVLLGIFFLKEKLSKAQVMSFVIAAIGVLILVISYGQIPWLSFGLALTFGVYGLLKKKVLVDATRGLVLETFFILPVAVAYYVYVYLHGNISFLHTDMKTDVLIIGTGIVTAVPLILFATGAQKIPLYLVGFIQYVSPTIMLFLGVIVYGESFSGIDLLSFSFIWVALILFSITKIIEVRKSKN</sequence>
<protein>
    <submittedName>
        <fullName evidence="10">Transporter</fullName>
    </submittedName>
</protein>
<organism evidence="10 11">
    <name type="scientific">Viridibacillus arvi</name>
    <dbReference type="NCBI Taxonomy" id="263475"/>
    <lineage>
        <taxon>Bacteria</taxon>
        <taxon>Bacillati</taxon>
        <taxon>Bacillota</taxon>
        <taxon>Bacilli</taxon>
        <taxon>Bacillales</taxon>
        <taxon>Caryophanaceae</taxon>
        <taxon>Viridibacillus</taxon>
    </lineage>
</organism>
<dbReference type="EMBL" id="LILB01000001">
    <property type="protein sequence ID" value="KOO52465.1"/>
    <property type="molecule type" value="Genomic_DNA"/>
</dbReference>
<evidence type="ECO:0000313" key="10">
    <source>
        <dbReference type="EMBL" id="KOO52465.1"/>
    </source>
</evidence>
<dbReference type="SUPFAM" id="SSF103481">
    <property type="entry name" value="Multidrug resistance efflux transporter EmrE"/>
    <property type="match status" value="2"/>
</dbReference>
<feature type="transmembrane region" description="Helical" evidence="8">
    <location>
        <begin position="37"/>
        <end position="55"/>
    </location>
</feature>
<proteinExistence type="inferred from homology"/>
<dbReference type="GO" id="GO:0005886">
    <property type="term" value="C:plasma membrane"/>
    <property type="evidence" value="ECO:0007669"/>
    <property type="project" value="UniProtKB-SubCell"/>
</dbReference>
<keyword evidence="7 8" id="KW-0472">Membrane</keyword>
<dbReference type="PANTHER" id="PTHR22911">
    <property type="entry name" value="ACYL-MALONYL CONDENSING ENZYME-RELATED"/>
    <property type="match status" value="1"/>
</dbReference>
<dbReference type="InterPro" id="IPR004626">
    <property type="entry name" value="RarD"/>
</dbReference>
<feature type="transmembrane region" description="Helical" evidence="8">
    <location>
        <begin position="216"/>
        <end position="234"/>
    </location>
</feature>
<dbReference type="RefSeq" id="WP_053416628.1">
    <property type="nucleotide sequence ID" value="NZ_JBNNUL010000001.1"/>
</dbReference>
<dbReference type="InterPro" id="IPR000620">
    <property type="entry name" value="EamA_dom"/>
</dbReference>
<dbReference type="Pfam" id="PF00892">
    <property type="entry name" value="EamA"/>
    <property type="match status" value="1"/>
</dbReference>
<comment type="subcellular location">
    <subcellularLocation>
        <location evidence="1">Cell membrane</location>
        <topology evidence="1">Multi-pass membrane protein</topology>
    </subcellularLocation>
</comment>
<feature type="transmembrane region" description="Helical" evidence="8">
    <location>
        <begin position="106"/>
        <end position="123"/>
    </location>
</feature>
<evidence type="ECO:0000256" key="7">
    <source>
        <dbReference type="ARBA" id="ARBA00023136"/>
    </source>
</evidence>
<feature type="transmembrane region" description="Helical" evidence="8">
    <location>
        <begin position="75"/>
        <end position="94"/>
    </location>
</feature>
<evidence type="ECO:0000256" key="5">
    <source>
        <dbReference type="ARBA" id="ARBA00022692"/>
    </source>
</evidence>
<keyword evidence="5 8" id="KW-0812">Transmembrane</keyword>
<feature type="transmembrane region" description="Helical" evidence="8">
    <location>
        <begin position="270"/>
        <end position="291"/>
    </location>
</feature>
<feature type="transmembrane region" description="Helical" evidence="8">
    <location>
        <begin position="130"/>
        <end position="147"/>
    </location>
</feature>
<evidence type="ECO:0000256" key="3">
    <source>
        <dbReference type="ARBA" id="ARBA00022448"/>
    </source>
</evidence>
<dbReference type="GeneID" id="301136196"/>